<comment type="caution">
    <text evidence="1">The sequence shown here is derived from an EMBL/GenBank/DDBJ whole genome shotgun (WGS) entry which is preliminary data.</text>
</comment>
<dbReference type="AlphaFoldDB" id="A0AAW2RZ68"/>
<name>A0AAW2RZ68_SESRA</name>
<sequence length="256" mass="29389">MELWDMQEFRHLEVIGSDLPVPTSDTACLPNLLTLVGISGHSCTKEVLGRIPHLKKLGIQIKLAPAAAKLLCCFDHLAHLHQLESLKCFILNPSPRLQVIVPPLSILIFPPNLKKLTLSGLVFPWKYMRSIAQLPSLEVLKLQSYAFQGRKWRTYEGECLQLKFLLLEDTNVRYWSADSDSFHSLDCLIIRHCYKCKRIPWVFRFVGMIELVDCDASLVAHVMRMRHYRQRFEEGTIEVCIRASLQALYVILVGTM</sequence>
<dbReference type="PANTHER" id="PTHR15140:SF33">
    <property type="entry name" value="LATE BLIGHT RESISTANCE PROTEIN HOMOLOG R1A-3 ISOFORM X1"/>
    <property type="match status" value="1"/>
</dbReference>
<proteinExistence type="predicted"/>
<dbReference type="PANTHER" id="PTHR15140">
    <property type="entry name" value="TUBULIN-SPECIFIC CHAPERONE E"/>
    <property type="match status" value="1"/>
</dbReference>
<protein>
    <submittedName>
        <fullName evidence="1">Uncharacterized protein</fullName>
    </submittedName>
</protein>
<dbReference type="InterPro" id="IPR032675">
    <property type="entry name" value="LRR_dom_sf"/>
</dbReference>
<reference evidence="1" key="2">
    <citation type="journal article" date="2024" name="Plant">
        <title>Genomic evolution and insights into agronomic trait innovations of Sesamum species.</title>
        <authorList>
            <person name="Miao H."/>
            <person name="Wang L."/>
            <person name="Qu L."/>
            <person name="Liu H."/>
            <person name="Sun Y."/>
            <person name="Le M."/>
            <person name="Wang Q."/>
            <person name="Wei S."/>
            <person name="Zheng Y."/>
            <person name="Lin W."/>
            <person name="Duan Y."/>
            <person name="Cao H."/>
            <person name="Xiong S."/>
            <person name="Wang X."/>
            <person name="Wei L."/>
            <person name="Li C."/>
            <person name="Ma Q."/>
            <person name="Ju M."/>
            <person name="Zhao R."/>
            <person name="Li G."/>
            <person name="Mu C."/>
            <person name="Tian Q."/>
            <person name="Mei H."/>
            <person name="Zhang T."/>
            <person name="Gao T."/>
            <person name="Zhang H."/>
        </authorList>
    </citation>
    <scope>NUCLEOTIDE SEQUENCE</scope>
    <source>
        <strain evidence="1">G02</strain>
    </source>
</reference>
<evidence type="ECO:0000313" key="1">
    <source>
        <dbReference type="EMBL" id="KAL0385144.1"/>
    </source>
</evidence>
<reference evidence="1" key="1">
    <citation type="submission" date="2020-06" db="EMBL/GenBank/DDBJ databases">
        <authorList>
            <person name="Li T."/>
            <person name="Hu X."/>
            <person name="Zhang T."/>
            <person name="Song X."/>
            <person name="Zhang H."/>
            <person name="Dai N."/>
            <person name="Sheng W."/>
            <person name="Hou X."/>
            <person name="Wei L."/>
        </authorList>
    </citation>
    <scope>NUCLEOTIDE SEQUENCE</scope>
    <source>
        <strain evidence="1">G02</strain>
        <tissue evidence="1">Leaf</tissue>
    </source>
</reference>
<dbReference type="Gene3D" id="3.80.10.10">
    <property type="entry name" value="Ribonuclease Inhibitor"/>
    <property type="match status" value="1"/>
</dbReference>
<accession>A0AAW2RZ68</accession>
<organism evidence="1">
    <name type="scientific">Sesamum radiatum</name>
    <name type="common">Black benniseed</name>
    <dbReference type="NCBI Taxonomy" id="300843"/>
    <lineage>
        <taxon>Eukaryota</taxon>
        <taxon>Viridiplantae</taxon>
        <taxon>Streptophyta</taxon>
        <taxon>Embryophyta</taxon>
        <taxon>Tracheophyta</taxon>
        <taxon>Spermatophyta</taxon>
        <taxon>Magnoliopsida</taxon>
        <taxon>eudicotyledons</taxon>
        <taxon>Gunneridae</taxon>
        <taxon>Pentapetalae</taxon>
        <taxon>asterids</taxon>
        <taxon>lamiids</taxon>
        <taxon>Lamiales</taxon>
        <taxon>Pedaliaceae</taxon>
        <taxon>Sesamum</taxon>
    </lineage>
</organism>
<dbReference type="EMBL" id="JACGWJ010000012">
    <property type="protein sequence ID" value="KAL0385144.1"/>
    <property type="molecule type" value="Genomic_DNA"/>
</dbReference>
<gene>
    <name evidence="1" type="ORF">Sradi_2908700</name>
</gene>
<dbReference type="SUPFAM" id="SSF52058">
    <property type="entry name" value="L domain-like"/>
    <property type="match status" value="1"/>
</dbReference>